<dbReference type="OrthoDB" id="10551288at2759"/>
<protein>
    <submittedName>
        <fullName evidence="1">Uncharacterized protein</fullName>
    </submittedName>
</protein>
<sequence>MHVLVTFSDDMSEVLVDDLVMSTVLVTFSDDMSEVLVDDLVMSTHFEPSRLDLVDAATDHMVEMDTSVEGGPNIRVGEIVFPPENVFRYRGK</sequence>
<evidence type="ECO:0000313" key="1">
    <source>
        <dbReference type="EMBL" id="POM58137.1"/>
    </source>
</evidence>
<dbReference type="EMBL" id="NCKW01020346">
    <property type="protein sequence ID" value="POM58137.1"/>
    <property type="molecule type" value="Genomic_DNA"/>
</dbReference>
<reference evidence="1 2" key="1">
    <citation type="journal article" date="2017" name="Genome Biol. Evol.">
        <title>Phytophthora megakarya and P. palmivora, closely related causal agents of cacao black pod rot, underwent increases in genome sizes and gene numbers by different mechanisms.</title>
        <authorList>
            <person name="Ali S.S."/>
            <person name="Shao J."/>
            <person name="Lary D.J."/>
            <person name="Kronmiller B."/>
            <person name="Shen D."/>
            <person name="Strem M.D."/>
            <person name="Amoako-Attah I."/>
            <person name="Akrofi A.Y."/>
            <person name="Begoude B.A."/>
            <person name="Ten Hoopen G.M."/>
            <person name="Coulibaly K."/>
            <person name="Kebe B.I."/>
            <person name="Melnick R.L."/>
            <person name="Guiltinan M.J."/>
            <person name="Tyler B.M."/>
            <person name="Meinhardt L.W."/>
            <person name="Bailey B.A."/>
        </authorList>
    </citation>
    <scope>NUCLEOTIDE SEQUENCE [LARGE SCALE GENOMIC DNA]</scope>
    <source>
        <strain evidence="2">sbr112.9</strain>
    </source>
</reference>
<proteinExistence type="predicted"/>
<evidence type="ECO:0000313" key="2">
    <source>
        <dbReference type="Proteomes" id="UP000237271"/>
    </source>
</evidence>
<dbReference type="AlphaFoldDB" id="A0A2P4WXX3"/>
<dbReference type="Proteomes" id="UP000237271">
    <property type="component" value="Unassembled WGS sequence"/>
</dbReference>
<accession>A0A2P4WXX3</accession>
<name>A0A2P4WXX3_9STRA</name>
<comment type="caution">
    <text evidence="1">The sequence shown here is derived from an EMBL/GenBank/DDBJ whole genome shotgun (WGS) entry which is preliminary data.</text>
</comment>
<organism evidence="1 2">
    <name type="scientific">Phytophthora palmivora</name>
    <dbReference type="NCBI Taxonomy" id="4796"/>
    <lineage>
        <taxon>Eukaryota</taxon>
        <taxon>Sar</taxon>
        <taxon>Stramenopiles</taxon>
        <taxon>Oomycota</taxon>
        <taxon>Peronosporomycetes</taxon>
        <taxon>Peronosporales</taxon>
        <taxon>Peronosporaceae</taxon>
        <taxon>Phytophthora</taxon>
    </lineage>
</organism>
<keyword evidence="2" id="KW-1185">Reference proteome</keyword>
<gene>
    <name evidence="1" type="ORF">PHPALM_37262</name>
</gene>